<dbReference type="NCBIfam" id="TIGR02532">
    <property type="entry name" value="IV_pilin_GFxxxE"/>
    <property type="match status" value="1"/>
</dbReference>
<evidence type="ECO:0000313" key="13">
    <source>
        <dbReference type="Proteomes" id="UP000198559"/>
    </source>
</evidence>
<dbReference type="InterPro" id="IPR000983">
    <property type="entry name" value="Bac_GSPG_pilin"/>
</dbReference>
<dbReference type="InterPro" id="IPR010054">
    <property type="entry name" value="Type2_sec_GspG"/>
</dbReference>
<evidence type="ECO:0000256" key="10">
    <source>
        <dbReference type="SAM" id="Phobius"/>
    </source>
</evidence>
<dbReference type="PANTHER" id="PTHR30093">
    <property type="entry name" value="GENERAL SECRETION PATHWAY PROTEIN G"/>
    <property type="match status" value="1"/>
</dbReference>
<protein>
    <recommendedName>
        <fullName evidence="3">Type II secretion system core protein G</fullName>
    </recommendedName>
</protein>
<name>A0A1H6LYG8_9GAMM</name>
<dbReference type="PRINTS" id="PR00813">
    <property type="entry name" value="BCTERIALGSPG"/>
</dbReference>
<dbReference type="InterPro" id="IPR012902">
    <property type="entry name" value="N_methyl_site"/>
</dbReference>
<comment type="similarity">
    <text evidence="2">Belongs to the GSP G family.</text>
</comment>
<keyword evidence="9 10" id="KW-0472">Membrane</keyword>
<dbReference type="RefSeq" id="WP_090716498.1">
    <property type="nucleotide sequence ID" value="NZ_CAESAP020000364.1"/>
</dbReference>
<keyword evidence="7 10" id="KW-0812">Transmembrane</keyword>
<gene>
    <name evidence="12" type="ORF">BAZSYMB_SCAFFOLD00061_3</name>
</gene>
<evidence type="ECO:0000256" key="4">
    <source>
        <dbReference type="ARBA" id="ARBA00022475"/>
    </source>
</evidence>
<dbReference type="AlphaFoldDB" id="A0A1H6LYG8"/>
<keyword evidence="5" id="KW-0488">Methylation</keyword>
<reference evidence="13" key="1">
    <citation type="submission" date="2016-06" db="EMBL/GenBank/DDBJ databases">
        <authorList>
            <person name="Petersen J."/>
            <person name="Sayavedra L."/>
        </authorList>
    </citation>
    <scope>NUCLEOTIDE SEQUENCE [LARGE SCALE GENOMIC DNA]</scope>
    <source>
        <strain evidence="13">BazSymB</strain>
    </source>
</reference>
<evidence type="ECO:0000259" key="11">
    <source>
        <dbReference type="Pfam" id="PF08334"/>
    </source>
</evidence>
<evidence type="ECO:0000256" key="1">
    <source>
        <dbReference type="ARBA" id="ARBA00004377"/>
    </source>
</evidence>
<evidence type="ECO:0000313" key="12">
    <source>
        <dbReference type="EMBL" id="SEH91504.1"/>
    </source>
</evidence>
<dbReference type="GO" id="GO:0015627">
    <property type="term" value="C:type II protein secretion system complex"/>
    <property type="evidence" value="ECO:0007669"/>
    <property type="project" value="InterPro"/>
</dbReference>
<keyword evidence="8 10" id="KW-1133">Transmembrane helix</keyword>
<dbReference type="NCBIfam" id="TIGR01710">
    <property type="entry name" value="typeII_sec_gspG"/>
    <property type="match status" value="1"/>
</dbReference>
<organism evidence="12 13">
    <name type="scientific">Bathymodiolus azoricus thioautotrophic gill symbiont</name>
    <dbReference type="NCBI Taxonomy" id="235205"/>
    <lineage>
        <taxon>Bacteria</taxon>
        <taxon>Pseudomonadati</taxon>
        <taxon>Pseudomonadota</taxon>
        <taxon>Gammaproteobacteria</taxon>
        <taxon>sulfur-oxidizing symbionts</taxon>
    </lineage>
</organism>
<feature type="domain" description="Type II secretion system protein GspG C-terminal" evidence="11">
    <location>
        <begin position="35"/>
        <end position="131"/>
    </location>
</feature>
<sequence length="132" mass="14641">MQTIKNKKQHGFTLIEILVVMAIIGILASIIVPKLTSKVGDARVQKAHYDIKVISSMLDLYKLDKYGYPNSEQGLEVLVGPYLKTLPKDPWGKAYLYLNPGAHNAKFFDLYTLGADGVSGGNDENKDIGNWE</sequence>
<dbReference type="STRING" id="235205.BAZSYMB_SCAFFOLD00061_3"/>
<feature type="transmembrane region" description="Helical" evidence="10">
    <location>
        <begin position="12"/>
        <end position="32"/>
    </location>
</feature>
<evidence type="ECO:0000256" key="3">
    <source>
        <dbReference type="ARBA" id="ARBA00020042"/>
    </source>
</evidence>
<keyword evidence="6" id="KW-0997">Cell inner membrane</keyword>
<proteinExistence type="inferred from homology"/>
<evidence type="ECO:0000256" key="7">
    <source>
        <dbReference type="ARBA" id="ARBA00022692"/>
    </source>
</evidence>
<dbReference type="OrthoDB" id="9795612at2"/>
<accession>A0A1H6LYG8</accession>
<dbReference type="Gene3D" id="3.30.700.10">
    <property type="entry name" value="Glycoprotein, Type 4 Pilin"/>
    <property type="match status" value="1"/>
</dbReference>
<dbReference type="InterPro" id="IPR045584">
    <property type="entry name" value="Pilin-like"/>
</dbReference>
<evidence type="ECO:0000256" key="5">
    <source>
        <dbReference type="ARBA" id="ARBA00022481"/>
    </source>
</evidence>
<dbReference type="Pfam" id="PF08334">
    <property type="entry name" value="T2SSG"/>
    <property type="match status" value="1"/>
</dbReference>
<dbReference type="PANTHER" id="PTHR30093:SF44">
    <property type="entry name" value="TYPE II SECRETION SYSTEM CORE PROTEIN G"/>
    <property type="match status" value="1"/>
</dbReference>
<comment type="subcellular location">
    <subcellularLocation>
        <location evidence="1">Cell inner membrane</location>
        <topology evidence="1">Single-pass membrane protein</topology>
    </subcellularLocation>
</comment>
<evidence type="ECO:0000256" key="2">
    <source>
        <dbReference type="ARBA" id="ARBA00009984"/>
    </source>
</evidence>
<dbReference type="GO" id="GO:0005886">
    <property type="term" value="C:plasma membrane"/>
    <property type="evidence" value="ECO:0007669"/>
    <property type="project" value="UniProtKB-SubCell"/>
</dbReference>
<keyword evidence="4" id="KW-1003">Cell membrane</keyword>
<dbReference type="GO" id="GO:0015628">
    <property type="term" value="P:protein secretion by the type II secretion system"/>
    <property type="evidence" value="ECO:0007669"/>
    <property type="project" value="InterPro"/>
</dbReference>
<dbReference type="Pfam" id="PF07963">
    <property type="entry name" value="N_methyl"/>
    <property type="match status" value="1"/>
</dbReference>
<dbReference type="SUPFAM" id="SSF54523">
    <property type="entry name" value="Pili subunits"/>
    <property type="match status" value="1"/>
</dbReference>
<dbReference type="Proteomes" id="UP000198559">
    <property type="component" value="Unassembled WGS sequence"/>
</dbReference>
<evidence type="ECO:0000256" key="8">
    <source>
        <dbReference type="ARBA" id="ARBA00022989"/>
    </source>
</evidence>
<evidence type="ECO:0000256" key="9">
    <source>
        <dbReference type="ARBA" id="ARBA00023136"/>
    </source>
</evidence>
<evidence type="ECO:0000256" key="6">
    <source>
        <dbReference type="ARBA" id="ARBA00022519"/>
    </source>
</evidence>
<dbReference type="InterPro" id="IPR013545">
    <property type="entry name" value="T2SS_protein-GspG_C"/>
</dbReference>
<dbReference type="EMBL" id="CVUD02000233">
    <property type="protein sequence ID" value="SEH91504.1"/>
    <property type="molecule type" value="Genomic_DNA"/>
</dbReference>
<dbReference type="PROSITE" id="PS00409">
    <property type="entry name" value="PROKAR_NTER_METHYL"/>
    <property type="match status" value="1"/>
</dbReference>